<evidence type="ECO:0000256" key="7">
    <source>
        <dbReference type="ARBA" id="ARBA00023136"/>
    </source>
</evidence>
<evidence type="ECO:0000256" key="5">
    <source>
        <dbReference type="ARBA" id="ARBA00022989"/>
    </source>
</evidence>
<dbReference type="AlphaFoldDB" id="A0A974HQ07"/>
<evidence type="ECO:0000259" key="12">
    <source>
        <dbReference type="PROSITE" id="PS50262"/>
    </source>
</evidence>
<keyword evidence="5 11" id="KW-1133">Transmembrane helix</keyword>
<name>A0A974HQ07_XENLA</name>
<reference evidence="14" key="1">
    <citation type="journal article" date="2016" name="Nature">
        <title>Genome evolution in the allotetraploid frog Xenopus laevis.</title>
        <authorList>
            <person name="Session A.M."/>
            <person name="Uno Y."/>
            <person name="Kwon T."/>
            <person name="Chapman J.A."/>
            <person name="Toyoda A."/>
            <person name="Takahashi S."/>
            <person name="Fukui A."/>
            <person name="Hikosaka A."/>
            <person name="Suzuki A."/>
            <person name="Kondo M."/>
            <person name="van Heeringen S.J."/>
            <person name="Quigley I."/>
            <person name="Heinz S."/>
            <person name="Ogino H."/>
            <person name="Ochi H."/>
            <person name="Hellsten U."/>
            <person name="Lyons J.B."/>
            <person name="Simakov O."/>
            <person name="Putnam N."/>
            <person name="Stites J."/>
            <person name="Kuroki Y."/>
            <person name="Tanaka T."/>
            <person name="Michiue T."/>
            <person name="Watanabe M."/>
            <person name="Bogdanovic O."/>
            <person name="Lister R."/>
            <person name="Georgiou G."/>
            <person name="Paranjpe S.S."/>
            <person name="van Kruijsbergen I."/>
            <person name="Shu S."/>
            <person name="Carlson J."/>
            <person name="Kinoshita T."/>
            <person name="Ohta Y."/>
            <person name="Mawaribuchi S."/>
            <person name="Jenkins J."/>
            <person name="Grimwood J."/>
            <person name="Schmutz J."/>
            <person name="Mitros T."/>
            <person name="Mozaffari S.V."/>
            <person name="Suzuki Y."/>
            <person name="Haramoto Y."/>
            <person name="Yamamoto T.S."/>
            <person name="Takagi C."/>
            <person name="Heald R."/>
            <person name="Miller K."/>
            <person name="Haudenschild C."/>
            <person name="Kitzman J."/>
            <person name="Nakayama T."/>
            <person name="Izutsu Y."/>
            <person name="Robert J."/>
            <person name="Fortriede J."/>
            <person name="Burns K."/>
            <person name="Lotay V."/>
            <person name="Karimi K."/>
            <person name="Yasuoka Y."/>
            <person name="Dichmann D.S."/>
            <person name="Flajnik M.F."/>
            <person name="Houston D.W."/>
            <person name="Shendure J."/>
            <person name="DuPasquier L."/>
            <person name="Vize P.D."/>
            <person name="Zorn A.M."/>
            <person name="Ito M."/>
            <person name="Marcotte E.M."/>
            <person name="Wallingford J.B."/>
            <person name="Ito Y."/>
            <person name="Asashima M."/>
            <person name="Ueno N."/>
            <person name="Matsuda Y."/>
            <person name="Veenstra G.J."/>
            <person name="Fujiyama A."/>
            <person name="Harland R.M."/>
            <person name="Taira M."/>
            <person name="Rokhsar D.S."/>
        </authorList>
    </citation>
    <scope>NUCLEOTIDE SEQUENCE [LARGE SCALE GENOMIC DNA]</scope>
    <source>
        <strain evidence="14">J</strain>
    </source>
</reference>
<dbReference type="FunFam" id="1.20.1070.10:FF:000015">
    <property type="entry name" value="Olfactory receptor"/>
    <property type="match status" value="1"/>
</dbReference>
<feature type="transmembrane region" description="Helical" evidence="11">
    <location>
        <begin position="235"/>
        <end position="258"/>
    </location>
</feature>
<dbReference type="InterPro" id="IPR000725">
    <property type="entry name" value="Olfact_rcpt"/>
</dbReference>
<keyword evidence="7 11" id="KW-0472">Membrane</keyword>
<comment type="similarity">
    <text evidence="10">Belongs to the G-protein coupled receptor 1 family.</text>
</comment>
<comment type="subcellular location">
    <subcellularLocation>
        <location evidence="1 11">Cell membrane</location>
        <topology evidence="1 11">Multi-pass membrane protein</topology>
    </subcellularLocation>
</comment>
<dbReference type="PANTHER" id="PTHR26452">
    <property type="entry name" value="OLFACTORY RECEPTOR"/>
    <property type="match status" value="1"/>
</dbReference>
<dbReference type="InterPro" id="IPR050516">
    <property type="entry name" value="Olfactory_GPCR"/>
</dbReference>
<evidence type="ECO:0000256" key="6">
    <source>
        <dbReference type="ARBA" id="ARBA00023040"/>
    </source>
</evidence>
<sequence length="310" mass="35571">MENISKVSEFTLTALSHHPHIKYFLFMVFILIYLMTLLINLLILYLFLTDAQLHTPMYFFLGNLAFLDMSYSSVTAPRMISDFISKSTTISYPACITQMFFFIYFACTEIFLLAAMSYDRYVAVCHPLHYIQIMSWKVCTQMISVVWILGLLYSLAHMLCSLRLMFCDSTIINNFFCDLPNLLRLSCTDTFINFMVSFVAGGGLGMVAFIITFLPYIQIISTVLKINNSDGKHKAFSTCTSHITVVSIFYGSIILIYFVPTTSYLFVLNSLLSVIYSVINPFLNPLIYSLRNKDLISALKKFHTRFHNEV</sequence>
<evidence type="ECO:0000256" key="11">
    <source>
        <dbReference type="RuleBase" id="RU363047"/>
    </source>
</evidence>
<feature type="transmembrane region" description="Helical" evidence="11">
    <location>
        <begin position="60"/>
        <end position="80"/>
    </location>
</feature>
<keyword evidence="6 10" id="KW-0297">G-protein coupled receptor</keyword>
<dbReference type="Proteomes" id="UP000694892">
    <property type="component" value="Chromosome 4L"/>
</dbReference>
<keyword evidence="9 10" id="KW-0807">Transducer</keyword>
<accession>A0A974HQ07</accession>
<keyword evidence="8 10" id="KW-0675">Receptor</keyword>
<evidence type="ECO:0000256" key="3">
    <source>
        <dbReference type="ARBA" id="ARBA00022692"/>
    </source>
</evidence>
<dbReference type="SUPFAM" id="SSF81321">
    <property type="entry name" value="Family A G protein-coupled receptor-like"/>
    <property type="match status" value="1"/>
</dbReference>
<evidence type="ECO:0000256" key="4">
    <source>
        <dbReference type="ARBA" id="ARBA00022725"/>
    </source>
</evidence>
<dbReference type="Pfam" id="PF13853">
    <property type="entry name" value="7tm_4"/>
    <property type="match status" value="1"/>
</dbReference>
<gene>
    <name evidence="13" type="ORF">XELAEV_18023899mg</name>
</gene>
<dbReference type="EMBL" id="CM004472">
    <property type="protein sequence ID" value="OCT85728.1"/>
    <property type="molecule type" value="Genomic_DNA"/>
</dbReference>
<feature type="domain" description="G-protein coupled receptors family 1 profile" evidence="12">
    <location>
        <begin position="39"/>
        <end position="288"/>
    </location>
</feature>
<feature type="transmembrane region" description="Helical" evidence="11">
    <location>
        <begin position="191"/>
        <end position="214"/>
    </location>
</feature>
<keyword evidence="2 11" id="KW-1003">Cell membrane</keyword>
<keyword evidence="11" id="KW-0716">Sensory transduction</keyword>
<feature type="transmembrane region" description="Helical" evidence="11">
    <location>
        <begin position="23"/>
        <end position="48"/>
    </location>
</feature>
<dbReference type="PRINTS" id="PR00237">
    <property type="entry name" value="GPCRRHODOPSN"/>
</dbReference>
<dbReference type="PRINTS" id="PR00245">
    <property type="entry name" value="OLFACTORYR"/>
</dbReference>
<dbReference type="GO" id="GO:0004930">
    <property type="term" value="F:G protein-coupled receptor activity"/>
    <property type="evidence" value="ECO:0007669"/>
    <property type="project" value="UniProtKB-KW"/>
</dbReference>
<feature type="transmembrane region" description="Helical" evidence="11">
    <location>
        <begin position="100"/>
        <end position="118"/>
    </location>
</feature>
<proteinExistence type="inferred from homology"/>
<dbReference type="PROSITE" id="PS00237">
    <property type="entry name" value="G_PROTEIN_RECEP_F1_1"/>
    <property type="match status" value="1"/>
</dbReference>
<evidence type="ECO:0000256" key="2">
    <source>
        <dbReference type="ARBA" id="ARBA00022475"/>
    </source>
</evidence>
<feature type="transmembrane region" description="Helical" evidence="11">
    <location>
        <begin position="264"/>
        <end position="283"/>
    </location>
</feature>
<evidence type="ECO:0000256" key="8">
    <source>
        <dbReference type="ARBA" id="ARBA00023170"/>
    </source>
</evidence>
<keyword evidence="4 11" id="KW-0552">Olfaction</keyword>
<dbReference type="Gene3D" id="1.20.1070.10">
    <property type="entry name" value="Rhodopsin 7-helix transmembrane proteins"/>
    <property type="match status" value="1"/>
</dbReference>
<evidence type="ECO:0000256" key="9">
    <source>
        <dbReference type="ARBA" id="ARBA00023224"/>
    </source>
</evidence>
<feature type="transmembrane region" description="Helical" evidence="11">
    <location>
        <begin position="138"/>
        <end position="156"/>
    </location>
</feature>
<keyword evidence="3 10" id="KW-0812">Transmembrane</keyword>
<evidence type="ECO:0000313" key="14">
    <source>
        <dbReference type="Proteomes" id="UP000694892"/>
    </source>
</evidence>
<dbReference type="OMA" id="TIFKIRT"/>
<dbReference type="InterPro" id="IPR017452">
    <property type="entry name" value="GPCR_Rhodpsn_7TM"/>
</dbReference>
<evidence type="ECO:0000313" key="13">
    <source>
        <dbReference type="EMBL" id="OCT85728.1"/>
    </source>
</evidence>
<dbReference type="InterPro" id="IPR000276">
    <property type="entry name" value="GPCR_Rhodpsn"/>
</dbReference>
<evidence type="ECO:0000256" key="1">
    <source>
        <dbReference type="ARBA" id="ARBA00004651"/>
    </source>
</evidence>
<organism evidence="13 14">
    <name type="scientific">Xenopus laevis</name>
    <name type="common">African clawed frog</name>
    <dbReference type="NCBI Taxonomy" id="8355"/>
    <lineage>
        <taxon>Eukaryota</taxon>
        <taxon>Metazoa</taxon>
        <taxon>Chordata</taxon>
        <taxon>Craniata</taxon>
        <taxon>Vertebrata</taxon>
        <taxon>Euteleostomi</taxon>
        <taxon>Amphibia</taxon>
        <taxon>Batrachia</taxon>
        <taxon>Anura</taxon>
        <taxon>Pipoidea</taxon>
        <taxon>Pipidae</taxon>
        <taxon>Xenopodinae</taxon>
        <taxon>Xenopus</taxon>
        <taxon>Xenopus</taxon>
    </lineage>
</organism>
<dbReference type="PROSITE" id="PS50262">
    <property type="entry name" value="G_PROTEIN_RECEP_F1_2"/>
    <property type="match status" value="1"/>
</dbReference>
<evidence type="ECO:0000256" key="10">
    <source>
        <dbReference type="RuleBase" id="RU000688"/>
    </source>
</evidence>
<dbReference type="GO" id="GO:0005886">
    <property type="term" value="C:plasma membrane"/>
    <property type="evidence" value="ECO:0007669"/>
    <property type="project" value="UniProtKB-SubCell"/>
</dbReference>
<protein>
    <recommendedName>
        <fullName evidence="11">Olfactory receptor</fullName>
    </recommendedName>
</protein>
<dbReference type="GO" id="GO:0004984">
    <property type="term" value="F:olfactory receptor activity"/>
    <property type="evidence" value="ECO:0007669"/>
    <property type="project" value="InterPro"/>
</dbReference>